<dbReference type="SUPFAM" id="SSF46565">
    <property type="entry name" value="Chaperone J-domain"/>
    <property type="match status" value="1"/>
</dbReference>
<organism evidence="9 10">
    <name type="scientific">Adineta ricciae</name>
    <name type="common">Rotifer</name>
    <dbReference type="NCBI Taxonomy" id="249248"/>
    <lineage>
        <taxon>Eukaryota</taxon>
        <taxon>Metazoa</taxon>
        <taxon>Spiralia</taxon>
        <taxon>Gnathifera</taxon>
        <taxon>Rotifera</taxon>
        <taxon>Eurotatoria</taxon>
        <taxon>Bdelloidea</taxon>
        <taxon>Adinetida</taxon>
        <taxon>Adinetidae</taxon>
        <taxon>Adineta</taxon>
    </lineage>
</organism>
<dbReference type="PROSITE" id="PS00636">
    <property type="entry name" value="DNAJ_1"/>
    <property type="match status" value="1"/>
</dbReference>
<dbReference type="GO" id="GO:0005789">
    <property type="term" value="C:endoplasmic reticulum membrane"/>
    <property type="evidence" value="ECO:0007669"/>
    <property type="project" value="UniProtKB-SubCell"/>
</dbReference>
<dbReference type="InterPro" id="IPR001623">
    <property type="entry name" value="DnaJ_domain"/>
</dbReference>
<keyword evidence="4" id="KW-0072">Autophagy</keyword>
<dbReference type="InterPro" id="IPR036249">
    <property type="entry name" value="Thioredoxin-like_sf"/>
</dbReference>
<dbReference type="GO" id="GO:0015035">
    <property type="term" value="F:protein-disulfide reductase activity"/>
    <property type="evidence" value="ECO:0007669"/>
    <property type="project" value="TreeGrafter"/>
</dbReference>
<name>A0A814BWA9_ADIRI</name>
<feature type="domain" description="Thioredoxin" evidence="8">
    <location>
        <begin position="440"/>
        <end position="550"/>
    </location>
</feature>
<protein>
    <recommendedName>
        <fullName evidence="2">DnaJ homolog subfamily C member 10</fullName>
    </recommendedName>
    <alternativeName>
        <fullName evidence="3">DnaJ homolog subfamily C member 16</fullName>
    </alternativeName>
    <alternativeName>
        <fullName evidence="6">Endoplasmic reticulum DNA J domain-containing protein 8</fullName>
    </alternativeName>
</protein>
<dbReference type="PRINTS" id="PR00421">
    <property type="entry name" value="THIOREDOXIN"/>
</dbReference>
<dbReference type="FunFam" id="1.10.287.110:FF:000029">
    <property type="entry name" value="DnaJ homolog subfamily C member 10"/>
    <property type="match status" value="1"/>
</dbReference>
<dbReference type="InterPro" id="IPR013766">
    <property type="entry name" value="Thioredoxin_domain"/>
</dbReference>
<comment type="subcellular location">
    <subcellularLocation>
        <location evidence="1">Endoplasmic reticulum membrane</location>
        <topology evidence="1">Single-pass type IV membrane protein</topology>
    </subcellularLocation>
</comment>
<dbReference type="PANTHER" id="PTHR44340">
    <property type="entry name" value="DNAJ HOMOLOG SUBFAMILY C MEMBER 10"/>
    <property type="match status" value="1"/>
</dbReference>
<evidence type="ECO:0000256" key="2">
    <source>
        <dbReference type="ARBA" id="ARBA00020920"/>
    </source>
</evidence>
<dbReference type="InterPro" id="IPR052460">
    <property type="entry name" value="ER_disulfide_reductase"/>
</dbReference>
<dbReference type="SMART" id="SM00271">
    <property type="entry name" value="DnaJ"/>
    <property type="match status" value="1"/>
</dbReference>
<dbReference type="InterPro" id="IPR018253">
    <property type="entry name" value="DnaJ_domain_CS"/>
</dbReference>
<comment type="caution">
    <text evidence="9">The sequence shown here is derived from an EMBL/GenBank/DDBJ whole genome shotgun (WGS) entry which is preliminary data.</text>
</comment>
<dbReference type="GO" id="GO:0036498">
    <property type="term" value="P:IRE1-mediated unfolded protein response"/>
    <property type="evidence" value="ECO:0007669"/>
    <property type="project" value="TreeGrafter"/>
</dbReference>
<dbReference type="GO" id="GO:0005788">
    <property type="term" value="C:endoplasmic reticulum lumen"/>
    <property type="evidence" value="ECO:0007669"/>
    <property type="project" value="TreeGrafter"/>
</dbReference>
<gene>
    <name evidence="9" type="ORF">EDS130_LOCUS11356</name>
</gene>
<dbReference type="OrthoDB" id="5810603at2759"/>
<evidence type="ECO:0000313" key="9">
    <source>
        <dbReference type="EMBL" id="CAF0932253.1"/>
    </source>
</evidence>
<dbReference type="EMBL" id="CAJNOJ010000041">
    <property type="protein sequence ID" value="CAF0932253.1"/>
    <property type="molecule type" value="Genomic_DNA"/>
</dbReference>
<dbReference type="GO" id="GO:0051787">
    <property type="term" value="F:misfolded protein binding"/>
    <property type="evidence" value="ECO:0007669"/>
    <property type="project" value="TreeGrafter"/>
</dbReference>
<dbReference type="AlphaFoldDB" id="A0A814BWA9"/>
<dbReference type="Proteomes" id="UP000663852">
    <property type="component" value="Unassembled WGS sequence"/>
</dbReference>
<dbReference type="CDD" id="cd06257">
    <property type="entry name" value="DnaJ"/>
    <property type="match status" value="1"/>
</dbReference>
<comment type="function">
    <text evidence="5">Plays an important role in regulating the size of autophagosomes during the formation process.</text>
</comment>
<dbReference type="CDD" id="cd02961">
    <property type="entry name" value="PDI_a_family"/>
    <property type="match status" value="1"/>
</dbReference>
<dbReference type="Gene3D" id="3.40.30.10">
    <property type="entry name" value="Glutaredoxin"/>
    <property type="match status" value="6"/>
</dbReference>
<proteinExistence type="predicted"/>
<dbReference type="PRINTS" id="PR00625">
    <property type="entry name" value="JDOMAIN"/>
</dbReference>
<evidence type="ECO:0000256" key="3">
    <source>
        <dbReference type="ARBA" id="ARBA00020921"/>
    </source>
</evidence>
<accession>A0A814BWA9</accession>
<evidence type="ECO:0000259" key="7">
    <source>
        <dbReference type="PROSITE" id="PS50076"/>
    </source>
</evidence>
<evidence type="ECO:0000256" key="5">
    <source>
        <dbReference type="ARBA" id="ARBA00035002"/>
    </source>
</evidence>
<dbReference type="GO" id="GO:0006914">
    <property type="term" value="P:autophagy"/>
    <property type="evidence" value="ECO:0007669"/>
    <property type="project" value="UniProtKB-KW"/>
</dbReference>
<dbReference type="PROSITE" id="PS51352">
    <property type="entry name" value="THIOREDOXIN_2"/>
    <property type="match status" value="3"/>
</dbReference>
<dbReference type="PROSITE" id="PS50076">
    <property type="entry name" value="DNAJ_2"/>
    <property type="match status" value="1"/>
</dbReference>
<dbReference type="Pfam" id="PF00085">
    <property type="entry name" value="Thioredoxin"/>
    <property type="match status" value="4"/>
</dbReference>
<evidence type="ECO:0000256" key="4">
    <source>
        <dbReference type="ARBA" id="ARBA00023006"/>
    </source>
</evidence>
<sequence>MARKRRRREQRTDQSHSFACCFVIDKLSGEDFYELLGITKSATQRDIRRAFKRLALEKHPDKRTGDPNAHADFVRINRAYEILRDDELRKKYDTYGEEGLKDDFNRGNQYQSWNFYQQNFGIYDEDPEIITLSRSDFLQSVEGSQDVWFINFYSPQCSHCHDLAPVWREISKILEGVIRIGAVNCQDEWMMCNEQGIQGYPALRIYPKRDTYGGPRDKDILIRYAMSFVKANVVKFDDRMFRTFQFENKKPWLISFCREVDEGDCLDDDQVYKLAVMLNNLVQVGSVNCQADPIVCQQLKPYSTILFYKAEQFPIGESYSITTKNIKEIVTQILALLPDLSLVTEDHLQRLRNHLKDSSVAKPWLIHFHDQTNNEKDLDLRKLPSMLIDFNVGRFDCSTSPNVCNDLYIFKKPAFVLFKRGGHYEFYYGRHTSSDIAGFVRENAFSPLRALTPADFPAVKTDAKPYIIDFFSPFCPPCMHLLPEFRKASKRVGEQVNFGTVDCTIHMHLCQQSGVNSYPTTIMYNQSTQYYFHGQHQEQAILNFIDDILHPTVITLDNDLYTKLVENKNVSEMWLVDFFMPWCFPCQQLSGEWRTLAKFLKGIANVAQVDCTVQTHLCQRQGVHSYPTIRIYPPNTDGKAHVSYDNGWRDANSLRTWAFQFLPSKVLELDGKNFSTTVLRDSKPWVVDFYAPWCGHCHHFAPIFEGIARRLDGHVNLGKVNCDNHRNICERASIRAFPTIKYYKGSEDSKRQEFLGDEIANLDAEFIVNYVNTQLQDQQKQRQTSNVEHTTEL</sequence>
<feature type="domain" description="Thioredoxin" evidence="8">
    <location>
        <begin position="620"/>
        <end position="776"/>
    </location>
</feature>
<feature type="domain" description="Thioredoxin" evidence="8">
    <location>
        <begin position="111"/>
        <end position="230"/>
    </location>
</feature>
<evidence type="ECO:0000313" key="10">
    <source>
        <dbReference type="Proteomes" id="UP000663852"/>
    </source>
</evidence>
<dbReference type="SUPFAM" id="SSF52833">
    <property type="entry name" value="Thioredoxin-like"/>
    <property type="match status" value="6"/>
</dbReference>
<evidence type="ECO:0000259" key="8">
    <source>
        <dbReference type="PROSITE" id="PS51352"/>
    </source>
</evidence>
<dbReference type="Gene3D" id="1.10.287.110">
    <property type="entry name" value="DnaJ domain"/>
    <property type="match status" value="1"/>
</dbReference>
<dbReference type="InterPro" id="IPR017937">
    <property type="entry name" value="Thioredoxin_CS"/>
</dbReference>
<dbReference type="GO" id="GO:0016671">
    <property type="term" value="F:oxidoreductase activity, acting on a sulfur group of donors, disulfide as acceptor"/>
    <property type="evidence" value="ECO:0007669"/>
    <property type="project" value="TreeGrafter"/>
</dbReference>
<reference evidence="9" key="1">
    <citation type="submission" date="2021-02" db="EMBL/GenBank/DDBJ databases">
        <authorList>
            <person name="Nowell W R."/>
        </authorList>
    </citation>
    <scope>NUCLEOTIDE SEQUENCE</scope>
</reference>
<evidence type="ECO:0000256" key="1">
    <source>
        <dbReference type="ARBA" id="ARBA00004163"/>
    </source>
</evidence>
<dbReference type="PROSITE" id="PS00194">
    <property type="entry name" value="THIOREDOXIN_1"/>
    <property type="match status" value="2"/>
</dbReference>
<dbReference type="InterPro" id="IPR036869">
    <property type="entry name" value="J_dom_sf"/>
</dbReference>
<dbReference type="PANTHER" id="PTHR44340:SF1">
    <property type="entry name" value="DNAJ HOMOLOG SUBFAMILY C MEMBER 10"/>
    <property type="match status" value="1"/>
</dbReference>
<evidence type="ECO:0000256" key="6">
    <source>
        <dbReference type="ARBA" id="ARBA00035043"/>
    </source>
</evidence>
<dbReference type="Pfam" id="PF00226">
    <property type="entry name" value="DnaJ"/>
    <property type="match status" value="1"/>
</dbReference>
<feature type="domain" description="J" evidence="7">
    <location>
        <begin position="31"/>
        <end position="96"/>
    </location>
</feature>